<reference evidence="3 4" key="1">
    <citation type="submission" date="2022-07" db="EMBL/GenBank/DDBJ databases">
        <title>Novel species in genus cellulomonas.</title>
        <authorList>
            <person name="Ye L."/>
        </authorList>
    </citation>
    <scope>NUCLEOTIDE SEQUENCE [LARGE SCALE GENOMIC DNA]</scope>
    <source>
        <strain evidence="4">zg-Y908</strain>
    </source>
</reference>
<name>A0ABY5K252_9CELL</name>
<feature type="region of interest" description="Disordered" evidence="1">
    <location>
        <begin position="1"/>
        <end position="21"/>
    </location>
</feature>
<evidence type="ECO:0000256" key="2">
    <source>
        <dbReference type="SAM" id="Phobius"/>
    </source>
</evidence>
<keyword evidence="2" id="KW-0812">Transmembrane</keyword>
<keyword evidence="2" id="KW-1133">Transmembrane helix</keyword>
<feature type="compositionally biased region" description="Basic and acidic residues" evidence="1">
    <location>
        <begin position="1"/>
        <end position="13"/>
    </location>
</feature>
<gene>
    <name evidence="3" type="ORF">NP075_10035</name>
</gene>
<dbReference type="RefSeq" id="WP_227563052.1">
    <property type="nucleotide sequence ID" value="NZ_CP101989.1"/>
</dbReference>
<feature type="transmembrane region" description="Helical" evidence="2">
    <location>
        <begin position="67"/>
        <end position="88"/>
    </location>
</feature>
<evidence type="ECO:0000313" key="4">
    <source>
        <dbReference type="Proteomes" id="UP001317322"/>
    </source>
</evidence>
<dbReference type="EMBL" id="CP101989">
    <property type="protein sequence ID" value="UUI63506.1"/>
    <property type="molecule type" value="Genomic_DNA"/>
</dbReference>
<evidence type="ECO:0000313" key="3">
    <source>
        <dbReference type="EMBL" id="UUI63506.1"/>
    </source>
</evidence>
<accession>A0ABY5K252</accession>
<sequence length="109" mass="11771">MSERPHAGRHEADDGASSRSDAWPAFVGFLSYAARRWSLGVAYLAWAAVAGGIGYVVAPLIGQPEDAGFWGGFAIAIVLIAIATLVCVTGHALGWRRFDWVERVYSYLT</sequence>
<proteinExistence type="predicted"/>
<keyword evidence="2" id="KW-0472">Membrane</keyword>
<dbReference type="Proteomes" id="UP001317322">
    <property type="component" value="Chromosome"/>
</dbReference>
<evidence type="ECO:0000256" key="1">
    <source>
        <dbReference type="SAM" id="MobiDB-lite"/>
    </source>
</evidence>
<protein>
    <submittedName>
        <fullName evidence="3">Uncharacterized protein</fullName>
    </submittedName>
</protein>
<organism evidence="3 4">
    <name type="scientific">Cellulomonas wangsupingiae</name>
    <dbReference type="NCBI Taxonomy" id="2968085"/>
    <lineage>
        <taxon>Bacteria</taxon>
        <taxon>Bacillati</taxon>
        <taxon>Actinomycetota</taxon>
        <taxon>Actinomycetes</taxon>
        <taxon>Micrococcales</taxon>
        <taxon>Cellulomonadaceae</taxon>
        <taxon>Cellulomonas</taxon>
    </lineage>
</organism>
<keyword evidence="4" id="KW-1185">Reference proteome</keyword>
<feature type="transmembrane region" description="Helical" evidence="2">
    <location>
        <begin position="41"/>
        <end position="61"/>
    </location>
</feature>